<keyword evidence="5" id="KW-0547">Nucleotide-binding</keyword>
<keyword evidence="4" id="KW-0808">Transferase</keyword>
<dbReference type="EC" id="2.7.13.3" evidence="2"/>
<evidence type="ECO:0000256" key="10">
    <source>
        <dbReference type="SAM" id="MobiDB-lite"/>
    </source>
</evidence>
<dbReference type="Gene3D" id="3.30.565.10">
    <property type="entry name" value="Histidine kinase-like ATPase, C-terminal domain"/>
    <property type="match status" value="1"/>
</dbReference>
<evidence type="ECO:0000313" key="16">
    <source>
        <dbReference type="Proteomes" id="UP000198983"/>
    </source>
</evidence>
<dbReference type="InterPro" id="IPR055558">
    <property type="entry name" value="DUF7134"/>
</dbReference>
<evidence type="ECO:0000259" key="13">
    <source>
        <dbReference type="Pfam" id="PF07730"/>
    </source>
</evidence>
<feature type="transmembrane region" description="Helical" evidence="11">
    <location>
        <begin position="127"/>
        <end position="146"/>
    </location>
</feature>
<dbReference type="Pfam" id="PF23539">
    <property type="entry name" value="DUF7134"/>
    <property type="match status" value="1"/>
</dbReference>
<keyword evidence="8" id="KW-0902">Two-component regulatory system</keyword>
<evidence type="ECO:0000259" key="12">
    <source>
        <dbReference type="Pfam" id="PF02518"/>
    </source>
</evidence>
<dbReference type="GO" id="GO:0005524">
    <property type="term" value="F:ATP binding"/>
    <property type="evidence" value="ECO:0007669"/>
    <property type="project" value="UniProtKB-KW"/>
</dbReference>
<evidence type="ECO:0000256" key="11">
    <source>
        <dbReference type="SAM" id="Phobius"/>
    </source>
</evidence>
<sequence length="508" mass="54788">MLVPADGAASYPGRTPADRVRRTLRHVRLHQLYDWPRRRPYLVDGALAGSLALFGLPIGYAVDNVIGLLVSTALIVPLVWRRRYPMWVFLVVTLACLAQVVFMRSPIGADVAFLFALYSASAYSRQTAARIGALLVGAVGSFLGPVDWGLLDYSPRGLVTLLLPGFVLLAIVAFVWTFGDLMRTRRAYVGELEERARRLEIERDQQARLARSAERARIARELHDVIAHSLSVVVAQADGGLYAGAKDAEAARTALATIGKTGRQALAEMRRLLGVLRTDSAPSIVSAEPAAGPGELPYARSDTTRSESLSGTWPQLRPDVESDPRSDRLSDPRSDRLSDRLSDPRPAPRRHVGPGRTIGEPVASERTGPELAPQPSLAQLPDLIEQVRASGLPIEVEVGGDERPLAGGTELAAYRVVQEALTNTLKHGGPHTSASVRLRYGRDRLRIHVLDDGRGGAARGDGNGHGILGMRERVAVYGGLLRAGPRIGGGFEVLAEIPLSGDETRVGT</sequence>
<feature type="region of interest" description="Disordered" evidence="10">
    <location>
        <begin position="284"/>
        <end position="375"/>
    </location>
</feature>
<dbReference type="Proteomes" id="UP000198983">
    <property type="component" value="Chromosome I"/>
</dbReference>
<dbReference type="InterPro" id="IPR050482">
    <property type="entry name" value="Sensor_HK_TwoCompSys"/>
</dbReference>
<protein>
    <recommendedName>
        <fullName evidence="2">histidine kinase</fullName>
        <ecNumber evidence="2">2.7.13.3</ecNumber>
    </recommendedName>
</protein>
<dbReference type="EMBL" id="LT629732">
    <property type="protein sequence ID" value="SDS23679.1"/>
    <property type="molecule type" value="Genomic_DNA"/>
</dbReference>
<evidence type="ECO:0000256" key="7">
    <source>
        <dbReference type="ARBA" id="ARBA00022840"/>
    </source>
</evidence>
<dbReference type="SUPFAM" id="SSF55874">
    <property type="entry name" value="ATPase domain of HSP90 chaperone/DNA topoisomerase II/histidine kinase"/>
    <property type="match status" value="1"/>
</dbReference>
<dbReference type="PANTHER" id="PTHR24421:SF10">
    <property type="entry name" value="NITRATE_NITRITE SENSOR PROTEIN NARQ"/>
    <property type="match status" value="1"/>
</dbReference>
<evidence type="ECO:0000256" key="9">
    <source>
        <dbReference type="SAM" id="Coils"/>
    </source>
</evidence>
<dbReference type="Pfam" id="PF02518">
    <property type="entry name" value="HATPase_c"/>
    <property type="match status" value="1"/>
</dbReference>
<keyword evidence="11" id="KW-1133">Transmembrane helix</keyword>
<keyword evidence="6 15" id="KW-0418">Kinase</keyword>
<evidence type="ECO:0000256" key="2">
    <source>
        <dbReference type="ARBA" id="ARBA00012438"/>
    </source>
</evidence>
<evidence type="ECO:0000256" key="6">
    <source>
        <dbReference type="ARBA" id="ARBA00022777"/>
    </source>
</evidence>
<keyword evidence="7" id="KW-0067">ATP-binding</keyword>
<gene>
    <name evidence="15" type="ORF">SAMN04489717_2043</name>
</gene>
<keyword evidence="11" id="KW-0472">Membrane</keyword>
<feature type="transmembrane region" description="Helical" evidence="11">
    <location>
        <begin position="64"/>
        <end position="80"/>
    </location>
</feature>
<reference evidence="15 16" key="1">
    <citation type="submission" date="2016-10" db="EMBL/GenBank/DDBJ databases">
        <authorList>
            <person name="de Groot N.N."/>
        </authorList>
    </citation>
    <scope>NUCLEOTIDE SEQUENCE [LARGE SCALE GENOMIC DNA]</scope>
    <source>
        <strain evidence="15 16">DSM 22024</strain>
    </source>
</reference>
<dbReference type="PANTHER" id="PTHR24421">
    <property type="entry name" value="NITRATE/NITRITE SENSOR PROTEIN NARX-RELATED"/>
    <property type="match status" value="1"/>
</dbReference>
<dbReference type="CDD" id="cd16917">
    <property type="entry name" value="HATPase_UhpB-NarQ-NarX-like"/>
    <property type="match status" value="1"/>
</dbReference>
<dbReference type="STRING" id="117157.SAMN04489717_2043"/>
<dbReference type="GO" id="GO:0016020">
    <property type="term" value="C:membrane"/>
    <property type="evidence" value="ECO:0007669"/>
    <property type="project" value="InterPro"/>
</dbReference>
<keyword evidence="11" id="KW-0812">Transmembrane</keyword>
<evidence type="ECO:0000256" key="3">
    <source>
        <dbReference type="ARBA" id="ARBA00022553"/>
    </source>
</evidence>
<dbReference type="AlphaFoldDB" id="A0A1H1QLA7"/>
<name>A0A1H1QLA7_9ACTN</name>
<comment type="catalytic activity">
    <reaction evidence="1">
        <text>ATP + protein L-histidine = ADP + protein N-phospho-L-histidine.</text>
        <dbReference type="EC" id="2.7.13.3"/>
    </reaction>
</comment>
<evidence type="ECO:0000256" key="8">
    <source>
        <dbReference type="ARBA" id="ARBA00023012"/>
    </source>
</evidence>
<dbReference type="InterPro" id="IPR011712">
    <property type="entry name" value="Sig_transdc_His_kin_sub3_dim/P"/>
</dbReference>
<organism evidence="15 16">
    <name type="scientific">Actinopolymorpha singaporensis</name>
    <dbReference type="NCBI Taxonomy" id="117157"/>
    <lineage>
        <taxon>Bacteria</taxon>
        <taxon>Bacillati</taxon>
        <taxon>Actinomycetota</taxon>
        <taxon>Actinomycetes</taxon>
        <taxon>Propionibacteriales</taxon>
        <taxon>Actinopolymorphaceae</taxon>
        <taxon>Actinopolymorpha</taxon>
    </lineage>
</organism>
<dbReference type="GO" id="GO:0000155">
    <property type="term" value="F:phosphorelay sensor kinase activity"/>
    <property type="evidence" value="ECO:0007669"/>
    <property type="project" value="InterPro"/>
</dbReference>
<keyword evidence="16" id="KW-1185">Reference proteome</keyword>
<feature type="transmembrane region" description="Helical" evidence="11">
    <location>
        <begin position="87"/>
        <end position="107"/>
    </location>
</feature>
<evidence type="ECO:0000256" key="5">
    <source>
        <dbReference type="ARBA" id="ARBA00022741"/>
    </source>
</evidence>
<feature type="transmembrane region" description="Helical" evidence="11">
    <location>
        <begin position="158"/>
        <end position="179"/>
    </location>
</feature>
<feature type="coiled-coil region" evidence="9">
    <location>
        <begin position="189"/>
        <end position="216"/>
    </location>
</feature>
<accession>A0A1H1QLA7</accession>
<keyword evidence="3" id="KW-0597">Phosphoprotein</keyword>
<evidence type="ECO:0000313" key="15">
    <source>
        <dbReference type="EMBL" id="SDS23679.1"/>
    </source>
</evidence>
<dbReference type="Pfam" id="PF07730">
    <property type="entry name" value="HisKA_3"/>
    <property type="match status" value="1"/>
</dbReference>
<dbReference type="InterPro" id="IPR036890">
    <property type="entry name" value="HATPase_C_sf"/>
</dbReference>
<dbReference type="Gene3D" id="1.20.5.1930">
    <property type="match status" value="1"/>
</dbReference>
<dbReference type="InterPro" id="IPR003594">
    <property type="entry name" value="HATPase_dom"/>
</dbReference>
<feature type="domain" description="Signal transduction histidine kinase subgroup 3 dimerisation and phosphoacceptor" evidence="13">
    <location>
        <begin position="214"/>
        <end position="279"/>
    </location>
</feature>
<feature type="domain" description="DUF7134" evidence="14">
    <location>
        <begin position="32"/>
        <end position="186"/>
    </location>
</feature>
<keyword evidence="9" id="KW-0175">Coiled coil</keyword>
<proteinExistence type="predicted"/>
<dbReference type="OrthoDB" id="227596at2"/>
<feature type="compositionally biased region" description="Basic and acidic residues" evidence="10">
    <location>
        <begin position="318"/>
        <end position="343"/>
    </location>
</feature>
<dbReference type="GO" id="GO:0046983">
    <property type="term" value="F:protein dimerization activity"/>
    <property type="evidence" value="ECO:0007669"/>
    <property type="project" value="InterPro"/>
</dbReference>
<evidence type="ECO:0000259" key="14">
    <source>
        <dbReference type="Pfam" id="PF23539"/>
    </source>
</evidence>
<feature type="domain" description="Histidine kinase/HSP90-like ATPase" evidence="12">
    <location>
        <begin position="410"/>
        <end position="499"/>
    </location>
</feature>
<evidence type="ECO:0000256" key="4">
    <source>
        <dbReference type="ARBA" id="ARBA00022679"/>
    </source>
</evidence>
<evidence type="ECO:0000256" key="1">
    <source>
        <dbReference type="ARBA" id="ARBA00000085"/>
    </source>
</evidence>